<dbReference type="PROSITE" id="PS51760">
    <property type="entry name" value="GH10_2"/>
    <property type="match status" value="1"/>
</dbReference>
<dbReference type="InterPro" id="IPR001000">
    <property type="entry name" value="GH10_dom"/>
</dbReference>
<evidence type="ECO:0000256" key="3">
    <source>
        <dbReference type="ARBA" id="ARBA00022801"/>
    </source>
</evidence>
<evidence type="ECO:0000313" key="10">
    <source>
        <dbReference type="Proteomes" id="UP000612899"/>
    </source>
</evidence>
<dbReference type="Pfam" id="PF02018">
    <property type="entry name" value="CBM_4_9"/>
    <property type="match status" value="2"/>
</dbReference>
<dbReference type="Pfam" id="PF00331">
    <property type="entry name" value="Glyco_hydro_10"/>
    <property type="match status" value="1"/>
</dbReference>
<dbReference type="InterPro" id="IPR017853">
    <property type="entry name" value="GH"/>
</dbReference>
<dbReference type="EC" id="3.2.1.8" evidence="7"/>
<evidence type="ECO:0000256" key="5">
    <source>
        <dbReference type="ARBA" id="ARBA00023295"/>
    </source>
</evidence>
<dbReference type="EMBL" id="BONY01000020">
    <property type="protein sequence ID" value="GIH05563.1"/>
    <property type="molecule type" value="Genomic_DNA"/>
</dbReference>
<comment type="caution">
    <text evidence="9">The sequence shown here is derived from an EMBL/GenBank/DDBJ whole genome shotgun (WGS) entry which is preliminary data.</text>
</comment>
<keyword evidence="10" id="KW-1185">Reference proteome</keyword>
<dbReference type="SUPFAM" id="SSF49344">
    <property type="entry name" value="CBD9-like"/>
    <property type="match status" value="2"/>
</dbReference>
<dbReference type="SMART" id="SM00633">
    <property type="entry name" value="Glyco_10"/>
    <property type="match status" value="1"/>
</dbReference>
<dbReference type="InterPro" id="IPR044846">
    <property type="entry name" value="GH10"/>
</dbReference>
<accession>A0A8J3VH56</accession>
<evidence type="ECO:0000256" key="4">
    <source>
        <dbReference type="ARBA" id="ARBA00023277"/>
    </source>
</evidence>
<keyword evidence="4 7" id="KW-0119">Carbohydrate metabolism</keyword>
<evidence type="ECO:0000256" key="2">
    <source>
        <dbReference type="ARBA" id="ARBA00022737"/>
    </source>
</evidence>
<evidence type="ECO:0000259" key="8">
    <source>
        <dbReference type="PROSITE" id="PS51760"/>
    </source>
</evidence>
<evidence type="ECO:0000256" key="1">
    <source>
        <dbReference type="ARBA" id="ARBA00007495"/>
    </source>
</evidence>
<keyword evidence="2" id="KW-0677">Repeat</keyword>
<dbReference type="PANTHER" id="PTHR31490:SF90">
    <property type="entry name" value="ENDO-1,4-BETA-XYLANASE A"/>
    <property type="match status" value="1"/>
</dbReference>
<dbReference type="Gene3D" id="2.60.40.1190">
    <property type="match status" value="2"/>
</dbReference>
<dbReference type="Pfam" id="PF06452">
    <property type="entry name" value="CBM9_1"/>
    <property type="match status" value="2"/>
</dbReference>
<organism evidence="9 10">
    <name type="scientific">Rhizocola hellebori</name>
    <dbReference type="NCBI Taxonomy" id="1392758"/>
    <lineage>
        <taxon>Bacteria</taxon>
        <taxon>Bacillati</taxon>
        <taxon>Actinomycetota</taxon>
        <taxon>Actinomycetes</taxon>
        <taxon>Micromonosporales</taxon>
        <taxon>Micromonosporaceae</taxon>
        <taxon>Rhizocola</taxon>
    </lineage>
</organism>
<dbReference type="PRINTS" id="PR00134">
    <property type="entry name" value="GLHYDRLASE10"/>
</dbReference>
<reference evidence="9" key="1">
    <citation type="submission" date="2021-01" db="EMBL/GenBank/DDBJ databases">
        <title>Whole genome shotgun sequence of Rhizocola hellebori NBRC 109834.</title>
        <authorList>
            <person name="Komaki H."/>
            <person name="Tamura T."/>
        </authorList>
    </citation>
    <scope>NUCLEOTIDE SEQUENCE</scope>
    <source>
        <strain evidence="9">NBRC 109834</strain>
    </source>
</reference>
<dbReference type="Gene3D" id="3.20.20.80">
    <property type="entry name" value="Glycosidases"/>
    <property type="match status" value="1"/>
</dbReference>
<keyword evidence="3 7" id="KW-0378">Hydrolase</keyword>
<dbReference type="InterPro" id="IPR010502">
    <property type="entry name" value="Carb-bd_dom_fam9"/>
</dbReference>
<evidence type="ECO:0000256" key="6">
    <source>
        <dbReference type="ARBA" id="ARBA00023326"/>
    </source>
</evidence>
<dbReference type="SUPFAM" id="SSF49785">
    <property type="entry name" value="Galactose-binding domain-like"/>
    <property type="match status" value="2"/>
</dbReference>
<dbReference type="InterPro" id="IPR008979">
    <property type="entry name" value="Galactose-bd-like_sf"/>
</dbReference>
<dbReference type="GO" id="GO:0031176">
    <property type="term" value="F:endo-1,4-beta-xylanase activity"/>
    <property type="evidence" value="ECO:0007669"/>
    <property type="project" value="UniProtKB-EC"/>
</dbReference>
<evidence type="ECO:0000313" key="9">
    <source>
        <dbReference type="EMBL" id="GIH05563.1"/>
    </source>
</evidence>
<dbReference type="Proteomes" id="UP000612899">
    <property type="component" value="Unassembled WGS sequence"/>
</dbReference>
<proteinExistence type="inferred from homology"/>
<dbReference type="InterPro" id="IPR003305">
    <property type="entry name" value="CenC_carb-bd"/>
</dbReference>
<name>A0A8J3VH56_9ACTN</name>
<protein>
    <recommendedName>
        <fullName evidence="7">Beta-xylanase</fullName>
        <ecNumber evidence="7">3.2.1.8</ecNumber>
    </recommendedName>
</protein>
<dbReference type="PANTHER" id="PTHR31490">
    <property type="entry name" value="GLYCOSYL HYDROLASE"/>
    <property type="match status" value="1"/>
</dbReference>
<dbReference type="AlphaFoldDB" id="A0A8J3VH56"/>
<dbReference type="GO" id="GO:0045493">
    <property type="term" value="P:xylan catabolic process"/>
    <property type="evidence" value="ECO:0007669"/>
    <property type="project" value="UniProtKB-KW"/>
</dbReference>
<comment type="catalytic activity">
    <reaction evidence="7">
        <text>Endohydrolysis of (1-&gt;4)-beta-D-xylosidic linkages in xylans.</text>
        <dbReference type="EC" id="3.2.1.8"/>
    </reaction>
</comment>
<dbReference type="CDD" id="cd00005">
    <property type="entry name" value="CBM9_like_1"/>
    <property type="match status" value="1"/>
</dbReference>
<comment type="similarity">
    <text evidence="1 7">Belongs to the glycosyl hydrolase 10 (cellulase F) family.</text>
</comment>
<keyword evidence="5 7" id="KW-0326">Glycosidase</keyword>
<sequence length="1015" mass="110885">MVAATPMAQAVDPVVVMASDFEDGTSQGWFGRGSAVLAATLDAAHTGTQSMRATGRTATWNGPGRNVLGIVQKSATYVIEAYVRMVAAQPSAAIHMTMQRTPEGGSTAFERVSSAAVTDAGWVLLRGEYSYQVDSTELQLYLESDNATVAFYTDDVKITMIAPAPGGPPDETGIVTGFEGGTRQGWSPRIGSETLTVTEADAHSGRFSLLTTTRTQTYAGPALNVFGRIGKGKVYTFSLWLKLAPGQAPAQLRFSIERRLAGTPNYVTLVGNKTVTADAWVQFTGQYTLAYDVDFLSVYAESNSGTPSFYLDDFEMVFVPPIPIQRDIPRLRDVFAADFPIGTAVDRTDTVGVPAELAVQHFGQITPGNAMKWDATEPAAGQFTFAEADALVSFATANGMRVHGHTLVWHNQTPAWVFQDAAGQPLTNSPEHKALLLQRLESHIRAVAGRYAAQIYAWDVANEVIDEYQPDGLRRSRWFEVTGLDYLRTAFRVAHEVAPNAVLYINDYNTHLPRKREFLFSLVQQLRAEGVPVQGVGHQTHINVERPPVAQVEQSILRFANIGLQQEITELDMSVYGNAVDSYATVPPEIITAQGYRYRDLFDVLRRNKQHLSAVTMWGSSDANTWLKNFPIPRLDLPLFFDEQLQAKPAYWGVVDPSRLPLLTRTLTVPAGKPQIDGKTELQWDQLPMTRIESATGPATGFQLRWDSRFLYVLAQVSDDTRDKADSVEIFVDDNNGKTPTYQGDDTRHVLRRGGKDVREILGGYQVEAAIALRSPGTTSRRIGLDVRVKDTARPAETVSWNDSELHGQDTDTSRWGTVTLIPAVGQADAPEATTAPIVDGVADPIWAQARQITTAIPVIGSGGATATAKLLWDNGYLYVLVNVTDAVLDQSSANLYEQDSVEIFVDPDNGKTTGFDDDDGQYRISFSNRQSVGGGFAAADNLTSATAVVPGGYLVEARIQLDTIRPHEDSLLGLELQVNDATGGRRTAATTWHDPTGVSYVNTSRWGVLQLTKH</sequence>
<keyword evidence="6 7" id="KW-0624">Polysaccharide degradation</keyword>
<gene>
    <name evidence="9" type="ORF">Rhe02_36300</name>
</gene>
<dbReference type="SUPFAM" id="SSF51445">
    <property type="entry name" value="(Trans)glycosidases"/>
    <property type="match status" value="1"/>
</dbReference>
<feature type="domain" description="GH10" evidence="8">
    <location>
        <begin position="325"/>
        <end position="657"/>
    </location>
</feature>
<evidence type="ECO:0000256" key="7">
    <source>
        <dbReference type="RuleBase" id="RU361174"/>
    </source>
</evidence>
<dbReference type="Gene3D" id="2.60.120.260">
    <property type="entry name" value="Galactose-binding domain-like"/>
    <property type="match status" value="2"/>
</dbReference>
<dbReference type="GO" id="GO:0030246">
    <property type="term" value="F:carbohydrate binding"/>
    <property type="evidence" value="ECO:0007669"/>
    <property type="project" value="InterPro"/>
</dbReference>